<protein>
    <submittedName>
        <fullName evidence="4">PPE family protein</fullName>
    </submittedName>
</protein>
<name>A0ABS5RPN7_9MYCO</name>
<evidence type="ECO:0000313" key="5">
    <source>
        <dbReference type="Proteomes" id="UP001519535"/>
    </source>
</evidence>
<sequence length="442" mass="44505">MIDYAVLPPEVNSARMYAGAGATPMLTAAAVWDRLSATLTSTAGSYRAVLAELTDGHWQGSSAAAMAAAAEPYSAWMTNTAAQAAQTATQARAAAASYEAAFAATVPPPVIAANRAELLNLVSSNIFGQNSAAIAMNHADYSEMWAQDAAAMHAYAENSAAAAPNSSALAVAPRTTNPAGVGSQASAAAQAAATGMAADSNPLLDFLTSPLVQGFEQFTHELTPFMSFIQSLGLDSIGTEFGSMLLPTAGATLANYVWTALNPWAVGLASSVSGGGSNVDLAGSTVSEGGYAALASRSSEVSASLGRAASFGGLSVPQAWGAPPQGIRPTAVSLPMTGAAGLPEAAMGSIGAIPPIGSVVNAPKGGGAATRTGVASAAAAGTTTTAGGGEDRVATAADTEDVQRQRDELNNLRWKVIEMRVRRDTLRRSAASVIRRVKSGNV</sequence>
<dbReference type="PANTHER" id="PTHR46766:SF1">
    <property type="entry name" value="GLUTAMINE-RICH PROTEIN 2"/>
    <property type="match status" value="1"/>
</dbReference>
<dbReference type="EMBL" id="JAHCLR010000102">
    <property type="protein sequence ID" value="MBS9536252.1"/>
    <property type="molecule type" value="Genomic_DNA"/>
</dbReference>
<comment type="caution">
    <text evidence="4">The sequence shown here is derived from an EMBL/GenBank/DDBJ whole genome shotgun (WGS) entry which is preliminary data.</text>
</comment>
<dbReference type="InterPro" id="IPR038332">
    <property type="entry name" value="PPE_sf"/>
</dbReference>
<dbReference type="Pfam" id="PF00823">
    <property type="entry name" value="PPE"/>
    <property type="match status" value="1"/>
</dbReference>
<evidence type="ECO:0000313" key="4">
    <source>
        <dbReference type="EMBL" id="MBS9536252.1"/>
    </source>
</evidence>
<dbReference type="InterPro" id="IPR000030">
    <property type="entry name" value="PPE_dom"/>
</dbReference>
<comment type="similarity">
    <text evidence="1">Belongs to the mycobacterial PPE family.</text>
</comment>
<organism evidence="4 5">
    <name type="scientific">Mycolicibacter acidiphilus</name>
    <dbReference type="NCBI Taxonomy" id="2835306"/>
    <lineage>
        <taxon>Bacteria</taxon>
        <taxon>Bacillati</taxon>
        <taxon>Actinomycetota</taxon>
        <taxon>Actinomycetes</taxon>
        <taxon>Mycobacteriales</taxon>
        <taxon>Mycobacteriaceae</taxon>
        <taxon>Mycolicibacter</taxon>
    </lineage>
</organism>
<dbReference type="PANTHER" id="PTHR46766">
    <property type="entry name" value="GLUTAMINE-RICH PROTEIN 2"/>
    <property type="match status" value="1"/>
</dbReference>
<dbReference type="InterPro" id="IPR022171">
    <property type="entry name" value="PPE_C"/>
</dbReference>
<keyword evidence="5" id="KW-1185">Reference proteome</keyword>
<evidence type="ECO:0000256" key="1">
    <source>
        <dbReference type="ARBA" id="ARBA00010652"/>
    </source>
</evidence>
<accession>A0ABS5RPN7</accession>
<proteinExistence type="inferred from homology"/>
<dbReference type="RefSeq" id="WP_214095074.1">
    <property type="nucleotide sequence ID" value="NZ_JAHCLR010000102.1"/>
</dbReference>
<dbReference type="SUPFAM" id="SSF140459">
    <property type="entry name" value="PE/PPE dimer-like"/>
    <property type="match status" value="1"/>
</dbReference>
<evidence type="ECO:0000259" key="3">
    <source>
        <dbReference type="Pfam" id="PF12484"/>
    </source>
</evidence>
<feature type="domain" description="PPE" evidence="2">
    <location>
        <begin position="3"/>
        <end position="163"/>
    </location>
</feature>
<reference evidence="4 5" key="1">
    <citation type="submission" date="2021-05" db="EMBL/GenBank/DDBJ databases">
        <title>Mycobacterium acidophilum sp. nov., an extremely acid-tolerant member of the genus Mycobacterium.</title>
        <authorList>
            <person name="Xia J."/>
        </authorList>
    </citation>
    <scope>NUCLEOTIDE SEQUENCE [LARGE SCALE GENOMIC DNA]</scope>
    <source>
        <strain evidence="4 5">M1</strain>
    </source>
</reference>
<dbReference type="Gene3D" id="1.20.1260.20">
    <property type="entry name" value="PPE superfamily"/>
    <property type="match status" value="1"/>
</dbReference>
<dbReference type="Pfam" id="PF12484">
    <property type="entry name" value="PPE-SVP"/>
    <property type="match status" value="1"/>
</dbReference>
<feature type="domain" description="PPE family C-terminal" evidence="3">
    <location>
        <begin position="302"/>
        <end position="374"/>
    </location>
</feature>
<evidence type="ECO:0000259" key="2">
    <source>
        <dbReference type="Pfam" id="PF00823"/>
    </source>
</evidence>
<gene>
    <name evidence="4" type="ORF">KIH27_21975</name>
</gene>
<dbReference type="Proteomes" id="UP001519535">
    <property type="component" value="Unassembled WGS sequence"/>
</dbReference>